<name>A0A2S5BBI4_9BASI</name>
<dbReference type="Proteomes" id="UP000237144">
    <property type="component" value="Unassembled WGS sequence"/>
</dbReference>
<keyword evidence="3" id="KW-1185">Reference proteome</keyword>
<evidence type="ECO:0000313" key="3">
    <source>
        <dbReference type="Proteomes" id="UP000237144"/>
    </source>
</evidence>
<gene>
    <name evidence="2" type="ORF">BMF94_2942</name>
</gene>
<proteinExistence type="predicted"/>
<dbReference type="OrthoDB" id="10624189at2759"/>
<feature type="region of interest" description="Disordered" evidence="1">
    <location>
        <begin position="369"/>
        <end position="397"/>
    </location>
</feature>
<dbReference type="EMBL" id="PJQD01000029">
    <property type="protein sequence ID" value="POY74130.1"/>
    <property type="molecule type" value="Genomic_DNA"/>
</dbReference>
<accession>A0A2S5BBI4</accession>
<evidence type="ECO:0000256" key="1">
    <source>
        <dbReference type="SAM" id="MobiDB-lite"/>
    </source>
</evidence>
<feature type="compositionally biased region" description="Polar residues" evidence="1">
    <location>
        <begin position="579"/>
        <end position="588"/>
    </location>
</feature>
<organism evidence="2 3">
    <name type="scientific">Rhodotorula taiwanensis</name>
    <dbReference type="NCBI Taxonomy" id="741276"/>
    <lineage>
        <taxon>Eukaryota</taxon>
        <taxon>Fungi</taxon>
        <taxon>Dikarya</taxon>
        <taxon>Basidiomycota</taxon>
        <taxon>Pucciniomycotina</taxon>
        <taxon>Microbotryomycetes</taxon>
        <taxon>Sporidiobolales</taxon>
        <taxon>Sporidiobolaceae</taxon>
        <taxon>Rhodotorula</taxon>
    </lineage>
</organism>
<sequence>MPVADRGQWDAFALLSATERLSPLCRLLDPVAYNQLVQIHDHLILHPVPPEDLQDFIVARVDLLNELYTQHPNTDPLFHVAELIARTQPAHPVPAGPERDVEMMLLMCLPRDPPGNVNPNNANAPSGPTVDYVVDRNYWLGKLAHGRIVHVAESAPVCLSDALTARGVRLLQAGPTQPTARLFSVMSMLLSVMYVSITHHRHVRIRTVVTKGMWAIKTARVHPAVRRVELNPIRRNSIVFGGLAALDYHPRIAMTSRHLVVRTAHHGRECMRDVMDGVNILVDPQNPLNVHVLTFEELYLRRAATLDIGVDDWTNVVHALQLDMTDLPKVFEMVSRALQEYVREFGTGTHGGQAGPAVYTGYPTGRRGGCSMRRKRKVPAAGTELRETAPAPASERSLTDVLASNDVATMADLLAAAEDLEEMELQRLFEAAMPCLELQDRLTILDFGAEDDVGPDHPAFLQPATAERLLPLFDVDMPLDALRKQIATAARLALQDTLSSHSDSPAHAATGEEEDTTSPPTYEAPAADSAAKVTPSDNLGRRRSGTLLLPDSSTDSRAADATISPAGPASVPVDPPASRDTNTLSADQGNDEERAVTPVTTELKGKEVAVAVDSGTDMDISEASASSDMDFGNSDDEMMPQPNPRAVGPSLMQVGPSSTLAARSLEPAPSSRVNAVFPVASTSTLAAPIDPGNASTSSLSPPTAYAMRRGAQDPLRFSGYIERNLTRLREKHQRATFRISNVVQDNMDRQRPLTDDTLIAFIENVAGPDLIGKVSFVGAFNTHETTVPIARVIVGLADKNAVRRFGKRMKRQTFLAFHNAFWEKRLK</sequence>
<dbReference type="AlphaFoldDB" id="A0A2S5BBI4"/>
<comment type="caution">
    <text evidence="2">The sequence shown here is derived from an EMBL/GenBank/DDBJ whole genome shotgun (WGS) entry which is preliminary data.</text>
</comment>
<reference evidence="2 3" key="1">
    <citation type="journal article" date="2018" name="Front. Microbiol.">
        <title>Prospects for Fungal Bioremediation of Acidic Radioactive Waste Sites: Characterization and Genome Sequence of Rhodotorula taiwanensis MD1149.</title>
        <authorList>
            <person name="Tkavc R."/>
            <person name="Matrosova V.Y."/>
            <person name="Grichenko O.E."/>
            <person name="Gostincar C."/>
            <person name="Volpe R.P."/>
            <person name="Klimenkova P."/>
            <person name="Gaidamakova E.K."/>
            <person name="Zhou C.E."/>
            <person name="Stewart B.J."/>
            <person name="Lyman M.G."/>
            <person name="Malfatti S.A."/>
            <person name="Rubinfeld B."/>
            <person name="Courtot M."/>
            <person name="Singh J."/>
            <person name="Dalgard C.L."/>
            <person name="Hamilton T."/>
            <person name="Frey K.G."/>
            <person name="Gunde-Cimerman N."/>
            <person name="Dugan L."/>
            <person name="Daly M.J."/>
        </authorList>
    </citation>
    <scope>NUCLEOTIDE SEQUENCE [LARGE SCALE GENOMIC DNA]</scope>
    <source>
        <strain evidence="2 3">MD1149</strain>
    </source>
</reference>
<dbReference type="STRING" id="741276.A0A2S5BBI4"/>
<protein>
    <submittedName>
        <fullName evidence="2">Uncharacterized protein</fullName>
    </submittedName>
</protein>
<feature type="region of interest" description="Disordered" evidence="1">
    <location>
        <begin position="498"/>
        <end position="599"/>
    </location>
</feature>
<evidence type="ECO:0000313" key="2">
    <source>
        <dbReference type="EMBL" id="POY74130.1"/>
    </source>
</evidence>